<evidence type="ECO:0000256" key="1">
    <source>
        <dbReference type="SAM" id="MobiDB-lite"/>
    </source>
</evidence>
<accession>A0A6J4LVQ7</accession>
<sequence>MATASIPAPSATRKRTPPSPQRVYETWQHECRTAGEWGAYARTAARYHKPSGEPYSDEWARKLCKRWEAGQLAREAAEAAPVDDTLAYQAPPGGYPQPQPAAVLRQADAANSPTSTLKAPTIGADLPTVDHDITAAANVEAANSQPANRANSQPFELEEAHRPEDANWTPATVAPRPPAGIVHDYLKHSRATVERDGLLLLAWRWVEAHPLIGPLPSRAIVVLLAGLVLAWLAG</sequence>
<feature type="region of interest" description="Disordered" evidence="1">
    <location>
        <begin position="1"/>
        <end position="23"/>
    </location>
</feature>
<evidence type="ECO:0000313" key="2">
    <source>
        <dbReference type="EMBL" id="CAA9339435.1"/>
    </source>
</evidence>
<reference evidence="2" key="1">
    <citation type="submission" date="2020-02" db="EMBL/GenBank/DDBJ databases">
        <authorList>
            <person name="Meier V. D."/>
        </authorList>
    </citation>
    <scope>NUCLEOTIDE SEQUENCE</scope>
    <source>
        <strain evidence="2">AVDCRST_MAG93</strain>
    </source>
</reference>
<protein>
    <submittedName>
        <fullName evidence="2">Uncharacterized protein</fullName>
    </submittedName>
</protein>
<name>A0A6J4LVQ7_9CHLR</name>
<gene>
    <name evidence="2" type="ORF">AVDCRST_MAG93-6563</name>
</gene>
<organism evidence="2">
    <name type="scientific">uncultured Chloroflexia bacterium</name>
    <dbReference type="NCBI Taxonomy" id="1672391"/>
    <lineage>
        <taxon>Bacteria</taxon>
        <taxon>Bacillati</taxon>
        <taxon>Chloroflexota</taxon>
        <taxon>Chloroflexia</taxon>
        <taxon>environmental samples</taxon>
    </lineage>
</organism>
<proteinExistence type="predicted"/>
<dbReference type="EMBL" id="CADCTR010002213">
    <property type="protein sequence ID" value="CAA9339435.1"/>
    <property type="molecule type" value="Genomic_DNA"/>
</dbReference>
<dbReference type="AlphaFoldDB" id="A0A6J4LVQ7"/>